<dbReference type="PANTHER" id="PTHR11742">
    <property type="entry name" value="MANNOSYL-OLIGOSACCHARIDE ALPHA-1,2-MANNOSIDASE-RELATED"/>
    <property type="match status" value="1"/>
</dbReference>
<dbReference type="GO" id="GO:0005975">
    <property type="term" value="P:carbohydrate metabolic process"/>
    <property type="evidence" value="ECO:0007669"/>
    <property type="project" value="InterPro"/>
</dbReference>
<organism evidence="14 15">
    <name type="scientific">Stereum hirsutum (strain FP-91666)</name>
    <name type="common">White-rot fungus</name>
    <dbReference type="NCBI Taxonomy" id="721885"/>
    <lineage>
        <taxon>Eukaryota</taxon>
        <taxon>Fungi</taxon>
        <taxon>Dikarya</taxon>
        <taxon>Basidiomycota</taxon>
        <taxon>Agaricomycotina</taxon>
        <taxon>Agaricomycetes</taxon>
        <taxon>Russulales</taxon>
        <taxon>Stereaceae</taxon>
        <taxon>Stereum</taxon>
    </lineage>
</organism>
<keyword evidence="5 12" id="KW-0378">Hydrolase</keyword>
<keyword evidence="13" id="KW-0812">Transmembrane</keyword>
<dbReference type="GO" id="GO:0016020">
    <property type="term" value="C:membrane"/>
    <property type="evidence" value="ECO:0007669"/>
    <property type="project" value="InterPro"/>
</dbReference>
<dbReference type="AlphaFoldDB" id="R7S1F4"/>
<dbReference type="GO" id="GO:0036503">
    <property type="term" value="P:ERAD pathway"/>
    <property type="evidence" value="ECO:0007669"/>
    <property type="project" value="UniProtKB-ARBA"/>
</dbReference>
<dbReference type="GO" id="GO:0004571">
    <property type="term" value="F:mannosyl-oligosaccharide 1,2-alpha-mannosidase activity"/>
    <property type="evidence" value="ECO:0007669"/>
    <property type="project" value="UniProtKB-EC"/>
</dbReference>
<keyword evidence="4 10" id="KW-0479">Metal-binding</keyword>
<evidence type="ECO:0000256" key="13">
    <source>
        <dbReference type="SAM" id="Phobius"/>
    </source>
</evidence>
<keyword evidence="13" id="KW-1133">Transmembrane helix</keyword>
<feature type="transmembrane region" description="Helical" evidence="13">
    <location>
        <begin position="12"/>
        <end position="32"/>
    </location>
</feature>
<dbReference type="Gene3D" id="1.50.10.10">
    <property type="match status" value="1"/>
</dbReference>
<reference evidence="15" key="1">
    <citation type="journal article" date="2012" name="Science">
        <title>The Paleozoic origin of enzymatic lignin decomposition reconstructed from 31 fungal genomes.</title>
        <authorList>
            <person name="Floudas D."/>
            <person name="Binder M."/>
            <person name="Riley R."/>
            <person name="Barry K."/>
            <person name="Blanchette R.A."/>
            <person name="Henrissat B."/>
            <person name="Martinez A.T."/>
            <person name="Otillar R."/>
            <person name="Spatafora J.W."/>
            <person name="Yadav J.S."/>
            <person name="Aerts A."/>
            <person name="Benoit I."/>
            <person name="Boyd A."/>
            <person name="Carlson A."/>
            <person name="Copeland A."/>
            <person name="Coutinho P.M."/>
            <person name="de Vries R.P."/>
            <person name="Ferreira P."/>
            <person name="Findley K."/>
            <person name="Foster B."/>
            <person name="Gaskell J."/>
            <person name="Glotzer D."/>
            <person name="Gorecki P."/>
            <person name="Heitman J."/>
            <person name="Hesse C."/>
            <person name="Hori C."/>
            <person name="Igarashi K."/>
            <person name="Jurgens J.A."/>
            <person name="Kallen N."/>
            <person name="Kersten P."/>
            <person name="Kohler A."/>
            <person name="Kuees U."/>
            <person name="Kumar T.K.A."/>
            <person name="Kuo A."/>
            <person name="LaButti K."/>
            <person name="Larrondo L.F."/>
            <person name="Lindquist E."/>
            <person name="Ling A."/>
            <person name="Lombard V."/>
            <person name="Lucas S."/>
            <person name="Lundell T."/>
            <person name="Martin R."/>
            <person name="McLaughlin D.J."/>
            <person name="Morgenstern I."/>
            <person name="Morin E."/>
            <person name="Murat C."/>
            <person name="Nagy L.G."/>
            <person name="Nolan M."/>
            <person name="Ohm R.A."/>
            <person name="Patyshakuliyeva A."/>
            <person name="Rokas A."/>
            <person name="Ruiz-Duenas F.J."/>
            <person name="Sabat G."/>
            <person name="Salamov A."/>
            <person name="Samejima M."/>
            <person name="Schmutz J."/>
            <person name="Slot J.C."/>
            <person name="St John F."/>
            <person name="Stenlid J."/>
            <person name="Sun H."/>
            <person name="Sun S."/>
            <person name="Syed K."/>
            <person name="Tsang A."/>
            <person name="Wiebenga A."/>
            <person name="Young D."/>
            <person name="Pisabarro A."/>
            <person name="Eastwood D.C."/>
            <person name="Martin F."/>
            <person name="Cullen D."/>
            <person name="Grigoriev I.V."/>
            <person name="Hibbett D.S."/>
        </authorList>
    </citation>
    <scope>NUCLEOTIDE SEQUENCE [LARGE SCALE GENOMIC DNA]</scope>
    <source>
        <strain evidence="15">FP-91666</strain>
    </source>
</reference>
<evidence type="ECO:0000256" key="9">
    <source>
        <dbReference type="ARBA" id="ARBA00048605"/>
    </source>
</evidence>
<evidence type="ECO:0000256" key="3">
    <source>
        <dbReference type="ARBA" id="ARBA00007658"/>
    </source>
</evidence>
<gene>
    <name evidence="14" type="ORF">STEHIDRAFT_125951</name>
</gene>
<keyword evidence="7 11" id="KW-1015">Disulfide bond</keyword>
<evidence type="ECO:0000256" key="10">
    <source>
        <dbReference type="PIRSR" id="PIRSR601382-2"/>
    </source>
</evidence>
<keyword evidence="13" id="KW-0472">Membrane</keyword>
<dbReference type="InterPro" id="IPR050749">
    <property type="entry name" value="Glycosyl_Hydrolase_47"/>
</dbReference>
<dbReference type="RefSeq" id="XP_007310534.1">
    <property type="nucleotide sequence ID" value="XM_007310472.1"/>
</dbReference>
<protein>
    <recommendedName>
        <fullName evidence="12">alpha-1,2-Mannosidase</fullName>
        <ecNumber evidence="12">3.2.1.-</ecNumber>
    </recommendedName>
</protein>
<dbReference type="InterPro" id="IPR036026">
    <property type="entry name" value="Seven-hairpin_glycosidases"/>
</dbReference>
<sequence length="632" mass="71023">MGLPTVVFRRPQFRFIALASVLIFSTLFYLSFPTLTSSYHDYFPEGFGPPPPPPHSPWNRPPRRPWGHKHPGGERFDIGVAPPPELNTNGGLWEERADKVRQAFLHAYRAYEKCATGWDELLPITCRGVDNFNGWGLTVVESLDTMWLMGLYDEFDAALPVVAQMNFTMAPNKYAPFFETVIRYLGGLLSAYALSGEAIFLSRADDLGTLMLPAFDTPSGFPMYSVNTVTGATSWSWNAGAGLWAEAYSCQLEYKYLAYLTGRQGYYDRAENLMQRLYRANTTATDGLYPTMWTTFTGEPLNTLVSVGAFADSGYEYLLKQYLLTGRIDTQVLDTYIKSANLIISHLMFITPTRGLLYVTDAQGPHQLPSHTMEHLSCFLPGLLALGVHTLGSLLTPAESELHLWAAKGLGQTCYIMYADQVSGLAPDEISVMAWAGPYKTEKEKVEKKMEGLWLTHLAKWQEEDGGAGRLNVGEGGDPPGVRPVRPISLTGSDKGEKEREYRVRKAGYLLRPETVESLYLLWRVTGDEVWRERGWEVFEAIERSARMEEGGYASVVNVGQVPTQKKNEMPSFFLAETVKYLYLLFTDEELIPLDQWVFNTEAHPFPVFEWSDWEKARYGIRSDSASTGTGN</sequence>
<evidence type="ECO:0000256" key="5">
    <source>
        <dbReference type="ARBA" id="ARBA00022801"/>
    </source>
</evidence>
<keyword evidence="15" id="KW-1185">Reference proteome</keyword>
<dbReference type="GO" id="GO:0005783">
    <property type="term" value="C:endoplasmic reticulum"/>
    <property type="evidence" value="ECO:0007669"/>
    <property type="project" value="TreeGrafter"/>
</dbReference>
<comment type="similarity">
    <text evidence="3 12">Belongs to the glycosyl hydrolase 47 family.</text>
</comment>
<comment type="pathway">
    <text evidence="2">Protein modification; protein glycosylation.</text>
</comment>
<name>R7S1F4_STEHR</name>
<dbReference type="GO" id="GO:0005509">
    <property type="term" value="F:calcium ion binding"/>
    <property type="evidence" value="ECO:0007669"/>
    <property type="project" value="InterPro"/>
</dbReference>
<dbReference type="Proteomes" id="UP000053927">
    <property type="component" value="Unassembled WGS sequence"/>
</dbReference>
<dbReference type="EMBL" id="JH687398">
    <property type="protein sequence ID" value="EIM80402.1"/>
    <property type="molecule type" value="Genomic_DNA"/>
</dbReference>
<dbReference type="OMA" id="FEWADWE"/>
<evidence type="ECO:0000256" key="7">
    <source>
        <dbReference type="ARBA" id="ARBA00023157"/>
    </source>
</evidence>
<dbReference type="SUPFAM" id="SSF48225">
    <property type="entry name" value="Seven-hairpin glycosidases"/>
    <property type="match status" value="1"/>
</dbReference>
<comment type="catalytic activity">
    <reaction evidence="9">
        <text>N(4)-(alpha-D-Man-(1-&gt;2)-alpha-D-Man-(1-&gt;2)-alpha-D-Man-(1-&gt;3)-[alpha-D-Man-(1-&gt;2)-alpha-D-Man-(1-&gt;3)-[alpha-D-Man-(1-&gt;2)-alpha-D-Man-(1-&gt;6)]-alpha-D-Man-(1-&gt;6)]-beta-D-Man-(1-&gt;4)-beta-D-GlcNAc-(1-&gt;4)-beta-D-GlcNAc)-L-asparaginyl-[protein] (N-glucan mannose isomer 9A1,2,3B1,2,3) + 4 H2O = N(4)-(alpha-D-Man-(1-&gt;3)-[alpha-D-Man-(1-&gt;3)-[alpha-D-Man-(1-&gt;6)]-alpha-D-Man-(1-&gt;6)]-beta-D-Man-(1-&gt;4)-beta-D-GlcNAc-(1-&gt;4)-beta-D-GlcNAc)-L-asparaginyl-[protein] (N-glucan mannose isomer 5A1,2) + 4 beta-D-mannose</text>
        <dbReference type="Rhea" id="RHEA:56008"/>
        <dbReference type="Rhea" id="RHEA-COMP:14356"/>
        <dbReference type="Rhea" id="RHEA-COMP:14367"/>
        <dbReference type="ChEBI" id="CHEBI:15377"/>
        <dbReference type="ChEBI" id="CHEBI:28563"/>
        <dbReference type="ChEBI" id="CHEBI:59087"/>
        <dbReference type="ChEBI" id="CHEBI:139493"/>
        <dbReference type="EC" id="3.2.1.113"/>
    </reaction>
</comment>
<evidence type="ECO:0000256" key="4">
    <source>
        <dbReference type="ARBA" id="ARBA00022723"/>
    </source>
</evidence>
<evidence type="ECO:0000256" key="12">
    <source>
        <dbReference type="RuleBase" id="RU361193"/>
    </source>
</evidence>
<evidence type="ECO:0000256" key="6">
    <source>
        <dbReference type="ARBA" id="ARBA00022837"/>
    </source>
</evidence>
<evidence type="ECO:0000256" key="11">
    <source>
        <dbReference type="PIRSR" id="PIRSR601382-3"/>
    </source>
</evidence>
<dbReference type="PRINTS" id="PR00747">
    <property type="entry name" value="GLYHDRLASE47"/>
</dbReference>
<proteinExistence type="inferred from homology"/>
<dbReference type="GeneID" id="18797680"/>
<keyword evidence="12 14" id="KW-0326">Glycosidase</keyword>
<accession>R7S1F4</accession>
<evidence type="ECO:0000256" key="1">
    <source>
        <dbReference type="ARBA" id="ARBA00001913"/>
    </source>
</evidence>
<dbReference type="eggNOG" id="KOG2431">
    <property type="taxonomic scope" value="Eukaryota"/>
</dbReference>
<dbReference type="InterPro" id="IPR012341">
    <property type="entry name" value="6hp_glycosidase-like_sf"/>
</dbReference>
<dbReference type="PANTHER" id="PTHR11742:SF55">
    <property type="entry name" value="ENDOPLASMIC RETICULUM MANNOSYL-OLIGOSACCHARIDE 1,2-ALPHA-MANNOSIDASE"/>
    <property type="match status" value="1"/>
</dbReference>
<dbReference type="OrthoDB" id="8118055at2759"/>
<evidence type="ECO:0000256" key="2">
    <source>
        <dbReference type="ARBA" id="ARBA00004922"/>
    </source>
</evidence>
<keyword evidence="6 10" id="KW-0106">Calcium</keyword>
<feature type="disulfide bond" evidence="11">
    <location>
        <begin position="378"/>
        <end position="414"/>
    </location>
</feature>
<evidence type="ECO:0000313" key="15">
    <source>
        <dbReference type="Proteomes" id="UP000053927"/>
    </source>
</evidence>
<comment type="cofactor">
    <cofactor evidence="1 10">
        <name>Ca(2+)</name>
        <dbReference type="ChEBI" id="CHEBI:29108"/>
    </cofactor>
</comment>
<dbReference type="InterPro" id="IPR001382">
    <property type="entry name" value="Glyco_hydro_47"/>
</dbReference>
<feature type="binding site" evidence="10">
    <location>
        <position position="601"/>
    </location>
    <ligand>
        <name>Ca(2+)</name>
        <dbReference type="ChEBI" id="CHEBI:29108"/>
    </ligand>
</feature>
<comment type="catalytic activity">
    <reaction evidence="8">
        <text>N(4)-(alpha-D-Man-(1-&gt;2)-alpha-D-Man-(1-&gt;2)-alpha-D-Man-(1-&gt;3)-[alpha-D-Man-(1-&gt;3)-[alpha-D-Man-(1-&gt;2)-alpha-D-Man-(1-&gt;6)]-alpha-D-Man-(1-&gt;6)]-beta-D-Man-(1-&gt;4)-beta-D-GlcNAc-(1-&gt;4)-beta-D-GlcNAc)-L-asparaginyl-[protein] (N-glucan mannose isomer 8A1,2,3B1,3) + 3 H2O = N(4)-(alpha-D-Man-(1-&gt;3)-[alpha-D-Man-(1-&gt;3)-[alpha-D-Man-(1-&gt;6)]-alpha-D-Man-(1-&gt;6)]-beta-D-Man-(1-&gt;4)-beta-D-GlcNAc-(1-&gt;4)-beta-D-GlcNAc)-L-asparaginyl-[protein] (N-glucan mannose isomer 5A1,2) + 3 beta-D-mannose</text>
        <dbReference type="Rhea" id="RHEA:56028"/>
        <dbReference type="Rhea" id="RHEA-COMP:14358"/>
        <dbReference type="Rhea" id="RHEA-COMP:14367"/>
        <dbReference type="ChEBI" id="CHEBI:15377"/>
        <dbReference type="ChEBI" id="CHEBI:28563"/>
        <dbReference type="ChEBI" id="CHEBI:59087"/>
        <dbReference type="ChEBI" id="CHEBI:60628"/>
        <dbReference type="EC" id="3.2.1.113"/>
    </reaction>
</comment>
<evidence type="ECO:0000256" key="8">
    <source>
        <dbReference type="ARBA" id="ARBA00047669"/>
    </source>
</evidence>
<dbReference type="KEGG" id="shs:STEHIDRAFT_125951"/>
<evidence type="ECO:0000313" key="14">
    <source>
        <dbReference type="EMBL" id="EIM80402.1"/>
    </source>
</evidence>
<dbReference type="EC" id="3.2.1.-" evidence="12"/>
<dbReference type="Pfam" id="PF01532">
    <property type="entry name" value="Glyco_hydro_47"/>
    <property type="match status" value="1"/>
</dbReference>